<reference evidence="1 2" key="1">
    <citation type="submission" date="2023-08" db="EMBL/GenBank/DDBJ databases">
        <authorList>
            <person name="Palmer J.M."/>
        </authorList>
    </citation>
    <scope>NUCLEOTIDE SEQUENCE [LARGE SCALE GENOMIC DNA]</scope>
    <source>
        <strain evidence="1 2">TWF481</strain>
    </source>
</reference>
<evidence type="ECO:0008006" key="3">
    <source>
        <dbReference type="Google" id="ProtNLM"/>
    </source>
</evidence>
<keyword evidence="2" id="KW-1185">Reference proteome</keyword>
<proteinExistence type="predicted"/>
<dbReference type="InterPro" id="IPR036047">
    <property type="entry name" value="F-box-like_dom_sf"/>
</dbReference>
<name>A0AAV9WN41_9PEZI</name>
<gene>
    <name evidence="1" type="ORF">TWF481_000565</name>
</gene>
<evidence type="ECO:0000313" key="1">
    <source>
        <dbReference type="EMBL" id="KAK6511656.1"/>
    </source>
</evidence>
<dbReference type="Proteomes" id="UP001370758">
    <property type="component" value="Unassembled WGS sequence"/>
</dbReference>
<accession>A0AAV9WN41</accession>
<organism evidence="1 2">
    <name type="scientific">Arthrobotrys musiformis</name>
    <dbReference type="NCBI Taxonomy" id="47236"/>
    <lineage>
        <taxon>Eukaryota</taxon>
        <taxon>Fungi</taxon>
        <taxon>Dikarya</taxon>
        <taxon>Ascomycota</taxon>
        <taxon>Pezizomycotina</taxon>
        <taxon>Orbiliomycetes</taxon>
        <taxon>Orbiliales</taxon>
        <taxon>Orbiliaceae</taxon>
        <taxon>Arthrobotrys</taxon>
    </lineage>
</organism>
<evidence type="ECO:0000313" key="2">
    <source>
        <dbReference type="Proteomes" id="UP001370758"/>
    </source>
</evidence>
<sequence length="358" mass="39731">MQTATSNGGVSLTSLSTELIHEIFFYFGRTRGAARLARVCRLLNALISPMLYRNLIIEIESGKGVNNRYIRSLLLVGGPGESARQDANLKYVRTFGVVGKVDTRAPPSTRSVVHPNTASFLQLILNRLSKDTLTSFIWDTDIVLNSEIQNTLIKNQTKITSLAIYQHPDPILSEPIPALIILGMKSLTSIHIGGIQSIPQLAATIRAVRRNSATLVHFGLSLCRHMREIVNKSTGVIGFYVVEADKDAEITSFKTFPAIKSIHIDGIANWDNFVSKARLDGLELEAWKKVEQLNVELLGSNSNLFRKLQSYKVQPNSLTVGLDDEYLPELRSYIENSIGLVEVCIRVKGPFDEDLPLD</sequence>
<protein>
    <recommendedName>
        <fullName evidence="3">F-box domain-containing protein</fullName>
    </recommendedName>
</protein>
<dbReference type="SUPFAM" id="SSF81383">
    <property type="entry name" value="F-box domain"/>
    <property type="match status" value="1"/>
</dbReference>
<comment type="caution">
    <text evidence="1">The sequence shown here is derived from an EMBL/GenBank/DDBJ whole genome shotgun (WGS) entry which is preliminary data.</text>
</comment>
<dbReference type="EMBL" id="JAVHJL010000001">
    <property type="protein sequence ID" value="KAK6511656.1"/>
    <property type="molecule type" value="Genomic_DNA"/>
</dbReference>
<dbReference type="AlphaFoldDB" id="A0AAV9WN41"/>